<organism evidence="3 4">
    <name type="scientific">Grimontia marina</name>
    <dbReference type="NCBI Taxonomy" id="646534"/>
    <lineage>
        <taxon>Bacteria</taxon>
        <taxon>Pseudomonadati</taxon>
        <taxon>Pseudomonadota</taxon>
        <taxon>Gammaproteobacteria</taxon>
        <taxon>Vibrionales</taxon>
        <taxon>Vibrionaceae</taxon>
        <taxon>Grimontia</taxon>
    </lineage>
</organism>
<dbReference type="SUPFAM" id="SSF55347">
    <property type="entry name" value="Glyceraldehyde-3-phosphate dehydrogenase-like, C-terminal domain"/>
    <property type="match status" value="1"/>
</dbReference>
<dbReference type="PANTHER" id="PTHR43593:SF1">
    <property type="entry name" value="INOSITOL 2-DEHYDROGENASE"/>
    <property type="match status" value="1"/>
</dbReference>
<dbReference type="Proteomes" id="UP000073601">
    <property type="component" value="Unassembled WGS sequence"/>
</dbReference>
<accession>A0A128FHF5</accession>
<feature type="domain" description="Gfo/Idh/MocA-like oxidoreductase N-terminal" evidence="1">
    <location>
        <begin position="6"/>
        <end position="124"/>
    </location>
</feature>
<dbReference type="EC" id="1.-.-.-" evidence="3"/>
<dbReference type="Pfam" id="PF01408">
    <property type="entry name" value="GFO_IDH_MocA"/>
    <property type="match status" value="1"/>
</dbReference>
<dbReference type="InterPro" id="IPR000683">
    <property type="entry name" value="Gfo/Idh/MocA-like_OxRdtase_N"/>
</dbReference>
<feature type="domain" description="Gfo/Idh/MocA-like oxidoreductase C-terminal" evidence="2">
    <location>
        <begin position="140"/>
        <end position="365"/>
    </location>
</feature>
<name>A0A128FHF5_9GAMM</name>
<evidence type="ECO:0000313" key="3">
    <source>
        <dbReference type="EMBL" id="CZF86232.1"/>
    </source>
</evidence>
<dbReference type="AlphaFoldDB" id="A0A128FHF5"/>
<dbReference type="OrthoDB" id="9774191at2"/>
<dbReference type="Pfam" id="PF02894">
    <property type="entry name" value="GFO_IDH_MocA_C"/>
    <property type="match status" value="1"/>
</dbReference>
<dbReference type="PANTHER" id="PTHR43593">
    <property type="match status" value="1"/>
</dbReference>
<gene>
    <name evidence="3" type="primary">yteT</name>
    <name evidence="3" type="ORF">GMA8713_04266</name>
</gene>
<dbReference type="Gene3D" id="3.40.50.720">
    <property type="entry name" value="NAD(P)-binding Rossmann-like Domain"/>
    <property type="match status" value="1"/>
</dbReference>
<dbReference type="SUPFAM" id="SSF51735">
    <property type="entry name" value="NAD(P)-binding Rossmann-fold domains"/>
    <property type="match status" value="1"/>
</dbReference>
<dbReference type="InterPro" id="IPR050424">
    <property type="entry name" value="Gfo-Idh-MocA_inositol_DH"/>
</dbReference>
<dbReference type="GO" id="GO:0016491">
    <property type="term" value="F:oxidoreductase activity"/>
    <property type="evidence" value="ECO:0007669"/>
    <property type="project" value="UniProtKB-KW"/>
</dbReference>
<evidence type="ECO:0000313" key="4">
    <source>
        <dbReference type="Proteomes" id="UP000073601"/>
    </source>
</evidence>
<dbReference type="EMBL" id="FIZY01000057">
    <property type="protein sequence ID" value="CZF86232.1"/>
    <property type="molecule type" value="Genomic_DNA"/>
</dbReference>
<keyword evidence="3" id="KW-0560">Oxidoreductase</keyword>
<dbReference type="InterPro" id="IPR036291">
    <property type="entry name" value="NAD(P)-bd_dom_sf"/>
</dbReference>
<sequence>MTDQVIRYGILGCGMMGQEHIRNIQLLENVEITVLAEPNAEMRAKAQALVPTARTVEGLDELLEANDVDALVIATPNFQHAEQLLGIMSRCSLPILIEKPICTQIDDVARMVEAAKSHPAPIWVAMEYRYMPPITLLLDLLAQGEIGQRHLFSIREHRFPFLHKVDDWNRFNHKTGGTLVEKCCHFFDLMRLMADANPVRVFASGSQAVNHKDESYNGEAPDILDNAYVTVEFDNGTRASLELCMFAEGSRYQEEISVVGDKGKVECLVPGPGRFWPTDTLGEPPVARVISSPRDPKGPKQMEVPVDPTLLEAGDHNGSTFYQHQKFQRTVLGEQEVEVSLEDGLKAVVIGLAAQEAIRLNQVITLTNNGLGFNSHS</sequence>
<dbReference type="GO" id="GO:0000166">
    <property type="term" value="F:nucleotide binding"/>
    <property type="evidence" value="ECO:0007669"/>
    <property type="project" value="InterPro"/>
</dbReference>
<reference evidence="4" key="1">
    <citation type="submission" date="2016-02" db="EMBL/GenBank/DDBJ databases">
        <authorList>
            <person name="Rodrigo-Torres Lidia"/>
            <person name="Arahal R.David."/>
        </authorList>
    </citation>
    <scope>NUCLEOTIDE SEQUENCE [LARGE SCALE GENOMIC DNA]</scope>
    <source>
        <strain evidence="4">CECT 8713</strain>
    </source>
</reference>
<dbReference type="RefSeq" id="WP_062713990.1">
    <property type="nucleotide sequence ID" value="NZ_CAWRCI010000057.1"/>
</dbReference>
<evidence type="ECO:0000259" key="2">
    <source>
        <dbReference type="Pfam" id="PF02894"/>
    </source>
</evidence>
<evidence type="ECO:0000259" key="1">
    <source>
        <dbReference type="Pfam" id="PF01408"/>
    </source>
</evidence>
<protein>
    <submittedName>
        <fullName evidence="3">Putative oxidoreductase YteT</fullName>
        <ecNumber evidence="3">1.-.-.-</ecNumber>
    </submittedName>
</protein>
<proteinExistence type="predicted"/>
<keyword evidence="4" id="KW-1185">Reference proteome</keyword>
<dbReference type="InterPro" id="IPR004104">
    <property type="entry name" value="Gfo/Idh/MocA-like_OxRdtase_C"/>
</dbReference>
<dbReference type="Gene3D" id="3.30.360.10">
    <property type="entry name" value="Dihydrodipicolinate Reductase, domain 2"/>
    <property type="match status" value="1"/>
</dbReference>